<dbReference type="RefSeq" id="WP_166700333.1">
    <property type="nucleotide sequence ID" value="NZ_JAAQTL010000001.1"/>
</dbReference>
<evidence type="ECO:0008006" key="4">
    <source>
        <dbReference type="Google" id="ProtNLM"/>
    </source>
</evidence>
<feature type="signal peptide" evidence="1">
    <location>
        <begin position="1"/>
        <end position="23"/>
    </location>
</feature>
<feature type="chain" id="PRO_5030870753" description="Secreted protein" evidence="1">
    <location>
        <begin position="24"/>
        <end position="134"/>
    </location>
</feature>
<sequence length="134" mass="14214">MTSPARFLIALALGAGIVGPAWARKDDPATQLANITKGRVAGKPQRCISLSDVNDSQVIEKTTIVYRVGNTYYVNQLKSGANSLDADNVPVTHTFGSQLCDMDTVNMVDRYGGGSRGFAILGPFVPYKPAPGTP</sequence>
<comment type="caution">
    <text evidence="2">The sequence shown here is derived from an EMBL/GenBank/DDBJ whole genome shotgun (WGS) entry which is preliminary data.</text>
</comment>
<accession>A0A7X5QWQ1</accession>
<reference evidence="2 3" key="1">
    <citation type="journal article" date="2006" name="Int. J. Syst. Evol. Microbiol.">
        <title>Dyella yeojuensis sp. nov., isolated from greenhouse soil in Korea.</title>
        <authorList>
            <person name="Kim B.Y."/>
            <person name="Weon H.Y."/>
            <person name="Lee K.H."/>
            <person name="Seok S.J."/>
            <person name="Kwon S.W."/>
            <person name="Go S.J."/>
            <person name="Stackebrandt E."/>
        </authorList>
    </citation>
    <scope>NUCLEOTIDE SEQUENCE [LARGE SCALE GENOMIC DNA]</scope>
    <source>
        <strain evidence="2 3">DSM 17673</strain>
    </source>
</reference>
<dbReference type="Proteomes" id="UP000518878">
    <property type="component" value="Unassembled WGS sequence"/>
</dbReference>
<name>A0A7X5QWQ1_9GAMM</name>
<organism evidence="2 3">
    <name type="scientific">Luteibacter yeojuensis</name>
    <dbReference type="NCBI Taxonomy" id="345309"/>
    <lineage>
        <taxon>Bacteria</taxon>
        <taxon>Pseudomonadati</taxon>
        <taxon>Pseudomonadota</taxon>
        <taxon>Gammaproteobacteria</taxon>
        <taxon>Lysobacterales</taxon>
        <taxon>Rhodanobacteraceae</taxon>
        <taxon>Luteibacter</taxon>
    </lineage>
</organism>
<evidence type="ECO:0000256" key="1">
    <source>
        <dbReference type="SAM" id="SignalP"/>
    </source>
</evidence>
<evidence type="ECO:0000313" key="3">
    <source>
        <dbReference type="Proteomes" id="UP000518878"/>
    </source>
</evidence>
<protein>
    <recommendedName>
        <fullName evidence="4">Secreted protein</fullName>
    </recommendedName>
</protein>
<keyword evidence="3" id="KW-1185">Reference proteome</keyword>
<gene>
    <name evidence="2" type="ORF">HBF32_14650</name>
</gene>
<evidence type="ECO:0000313" key="2">
    <source>
        <dbReference type="EMBL" id="NID16710.1"/>
    </source>
</evidence>
<keyword evidence="1" id="KW-0732">Signal</keyword>
<dbReference type="EMBL" id="JAAQTL010000001">
    <property type="protein sequence ID" value="NID16710.1"/>
    <property type="molecule type" value="Genomic_DNA"/>
</dbReference>
<dbReference type="AlphaFoldDB" id="A0A7X5QWQ1"/>
<proteinExistence type="predicted"/>